<evidence type="ECO:0000256" key="5">
    <source>
        <dbReference type="ARBA" id="ARBA00022786"/>
    </source>
</evidence>
<gene>
    <name evidence="8" type="ORF">VICG_01361</name>
</gene>
<dbReference type="AlphaFoldDB" id="L2GL71"/>
<dbReference type="InParanoid" id="L2GL71"/>
<dbReference type="GO" id="GO:0061630">
    <property type="term" value="F:ubiquitin protein ligase activity"/>
    <property type="evidence" value="ECO:0007669"/>
    <property type="project" value="UniProtKB-EC"/>
</dbReference>
<dbReference type="Gene3D" id="3.90.1750.10">
    <property type="entry name" value="Hect, E3 ligase catalytic domains"/>
    <property type="match status" value="1"/>
</dbReference>
<dbReference type="InterPro" id="IPR000569">
    <property type="entry name" value="HECT_dom"/>
</dbReference>
<name>L2GL71_VITCO</name>
<dbReference type="RefSeq" id="XP_007604807.1">
    <property type="nucleotide sequence ID" value="XM_007604745.1"/>
</dbReference>
<proteinExistence type="predicted"/>
<dbReference type="PANTHER" id="PTHR11254:SF440">
    <property type="entry name" value="E3 UBIQUITIN-PROTEIN LIGASE NEDD-4"/>
    <property type="match status" value="1"/>
</dbReference>
<dbReference type="OrthoDB" id="8068875at2759"/>
<dbReference type="OMA" id="MFRASAC"/>
<dbReference type="GeneID" id="19882072"/>
<dbReference type="PANTHER" id="PTHR11254">
    <property type="entry name" value="HECT DOMAIN UBIQUITIN-PROTEIN LIGASE"/>
    <property type="match status" value="1"/>
</dbReference>
<dbReference type="Proteomes" id="UP000011082">
    <property type="component" value="Unassembled WGS sequence"/>
</dbReference>
<comment type="catalytic activity">
    <reaction evidence="1">
        <text>S-ubiquitinyl-[E2 ubiquitin-conjugating enzyme]-L-cysteine + [acceptor protein]-L-lysine = [E2 ubiquitin-conjugating enzyme]-L-cysteine + N(6)-ubiquitinyl-[acceptor protein]-L-lysine.</text>
        <dbReference type="EC" id="2.3.2.26"/>
    </reaction>
</comment>
<feature type="domain" description="HECT" evidence="7">
    <location>
        <begin position="220"/>
        <end position="353"/>
    </location>
</feature>
<evidence type="ECO:0000259" key="7">
    <source>
        <dbReference type="PROSITE" id="PS50237"/>
    </source>
</evidence>
<keyword evidence="5 6" id="KW-0833">Ubl conjugation pathway</keyword>
<evidence type="ECO:0000313" key="8">
    <source>
        <dbReference type="EMBL" id="ELA41613.1"/>
    </source>
</evidence>
<dbReference type="Gene3D" id="3.30.2410.10">
    <property type="entry name" value="Hect, E3 ligase catalytic domain"/>
    <property type="match status" value="1"/>
</dbReference>
<dbReference type="InterPro" id="IPR050409">
    <property type="entry name" value="E3_ubiq-protein_ligase"/>
</dbReference>
<dbReference type="SUPFAM" id="SSF56204">
    <property type="entry name" value="Hect, E3 ligase catalytic domain"/>
    <property type="match status" value="1"/>
</dbReference>
<dbReference type="PROSITE" id="PS50237">
    <property type="entry name" value="HECT"/>
    <property type="match status" value="2"/>
</dbReference>
<accession>L2GL71</accession>
<dbReference type="GO" id="GO:0005737">
    <property type="term" value="C:cytoplasm"/>
    <property type="evidence" value="ECO:0007669"/>
    <property type="project" value="TreeGrafter"/>
</dbReference>
<comment type="caution">
    <text evidence="6">Lacks conserved residue(s) required for the propagation of feature annotation.</text>
</comment>
<comment type="pathway">
    <text evidence="2">Protein modification; protein ubiquitination.</text>
</comment>
<dbReference type="Pfam" id="PF00632">
    <property type="entry name" value="HECT"/>
    <property type="match status" value="1"/>
</dbReference>
<dbReference type="STRING" id="993615.L2GL71"/>
<evidence type="ECO:0000256" key="2">
    <source>
        <dbReference type="ARBA" id="ARBA00004906"/>
    </source>
</evidence>
<dbReference type="InterPro" id="IPR035983">
    <property type="entry name" value="Hect_E3_ubiquitin_ligase"/>
</dbReference>
<organism evidence="8 9">
    <name type="scientific">Vittaforma corneae (strain ATCC 50505)</name>
    <name type="common">Microsporidian parasite</name>
    <name type="synonym">Nosema corneum</name>
    <dbReference type="NCBI Taxonomy" id="993615"/>
    <lineage>
        <taxon>Eukaryota</taxon>
        <taxon>Fungi</taxon>
        <taxon>Fungi incertae sedis</taxon>
        <taxon>Microsporidia</taxon>
        <taxon>Nosematidae</taxon>
        <taxon>Vittaforma</taxon>
    </lineage>
</organism>
<dbReference type="HOGENOM" id="CLU_035440_0_0_1"/>
<protein>
    <recommendedName>
        <fullName evidence="3">HECT-type E3 ubiquitin transferase</fullName>
        <ecNumber evidence="3">2.3.2.26</ecNumber>
    </recommendedName>
</protein>
<evidence type="ECO:0000313" key="9">
    <source>
        <dbReference type="Proteomes" id="UP000011082"/>
    </source>
</evidence>
<reference evidence="9" key="1">
    <citation type="submission" date="2011-05" db="EMBL/GenBank/DDBJ databases">
        <title>The genome sequence of Vittaforma corneae strain ATCC 50505.</title>
        <authorList>
            <consortium name="The Broad Institute Genome Sequencing Platform"/>
            <person name="Cuomo C."/>
            <person name="Didier E."/>
            <person name="Bowers L."/>
            <person name="Young S.K."/>
            <person name="Zeng Q."/>
            <person name="Gargeya S."/>
            <person name="Fitzgerald M."/>
            <person name="Haas B."/>
            <person name="Abouelleil A."/>
            <person name="Alvarado L."/>
            <person name="Arachchi H.M."/>
            <person name="Berlin A."/>
            <person name="Chapman S.B."/>
            <person name="Gearin G."/>
            <person name="Goldberg J."/>
            <person name="Griggs A."/>
            <person name="Gujja S."/>
            <person name="Hansen M."/>
            <person name="Heiman D."/>
            <person name="Howarth C."/>
            <person name="Larimer J."/>
            <person name="Lui A."/>
            <person name="MacDonald P.J.P."/>
            <person name="McCowen C."/>
            <person name="Montmayeur A."/>
            <person name="Murphy C."/>
            <person name="Neiman D."/>
            <person name="Pearson M."/>
            <person name="Priest M."/>
            <person name="Roberts A."/>
            <person name="Saif S."/>
            <person name="Shea T."/>
            <person name="Sisk P."/>
            <person name="Stolte C."/>
            <person name="Sykes S."/>
            <person name="Wortman J."/>
            <person name="Nusbaum C."/>
            <person name="Birren B."/>
        </authorList>
    </citation>
    <scope>NUCLEOTIDE SEQUENCE [LARGE SCALE GENOMIC DNA]</scope>
    <source>
        <strain evidence="9">ATCC 50505</strain>
    </source>
</reference>
<evidence type="ECO:0000256" key="1">
    <source>
        <dbReference type="ARBA" id="ARBA00000885"/>
    </source>
</evidence>
<evidence type="ECO:0000256" key="3">
    <source>
        <dbReference type="ARBA" id="ARBA00012485"/>
    </source>
</evidence>
<keyword evidence="4" id="KW-0808">Transferase</keyword>
<dbReference type="GO" id="GO:0006511">
    <property type="term" value="P:ubiquitin-dependent protein catabolic process"/>
    <property type="evidence" value="ECO:0007669"/>
    <property type="project" value="TreeGrafter"/>
</dbReference>
<sequence length="529" mass="60913">MKSSIIPPILLMYAIINHIYVSRAGCLARILPHELGIQIANKKIQLKAVTNELFYTFKCHSDFLASVSVNGRTISRVIHFQETKVNLIYSFDNTFIELSITLTHSSWSVLDSSIDSFGAYKGQAYYVEDSTLETSYENVFTLQKQFPLFLKLQSHQSIVYVDIINKIVIKSSPIIRKYCILRKLSRFLASNIPQRHVFASEKILIDRTCLIENALAYFLPAMKIQSVYHIKIAFLDEMGEDQGALKREFLYLLFNKLVADLRVDKSSDIYDVKADVDCPEFDYFYTNRSDQVGILDDILKDDSSDTAKYFVLLGATVASLFLLSETLQCNFSLLFYESLLSRKFTIRHIQDVELQRHIGTVDSTKYISECLFKPRQNQYDHVKFGFDFVLDSTNSSTSISKKLPDFFCAFDFPFIFHHLDPINTDVLRNKVCYVNCSSTTKEIIWLWRELSNKDQHFLSKFLLFITGSGNPTNSINEWMFTIEKVNTNNEMFRASACVKRLYISGFDSQESLSKSLDISVLNAEGFHFI</sequence>
<dbReference type="SMART" id="SM00119">
    <property type="entry name" value="HECTc"/>
    <property type="match status" value="1"/>
</dbReference>
<evidence type="ECO:0000256" key="4">
    <source>
        <dbReference type="ARBA" id="ARBA00022679"/>
    </source>
</evidence>
<dbReference type="EMBL" id="JH370141">
    <property type="protein sequence ID" value="ELA41613.1"/>
    <property type="molecule type" value="Genomic_DNA"/>
</dbReference>
<dbReference type="EC" id="2.3.2.26" evidence="3"/>
<dbReference type="VEuPathDB" id="MicrosporidiaDB:VICG_01361"/>
<feature type="domain" description="HECT" evidence="7">
    <location>
        <begin position="376"/>
        <end position="529"/>
    </location>
</feature>
<evidence type="ECO:0000256" key="6">
    <source>
        <dbReference type="PROSITE-ProRule" id="PRU00104"/>
    </source>
</evidence>
<keyword evidence="9" id="KW-1185">Reference proteome</keyword>
<feature type="active site" description="Glycyl thioester intermediate" evidence="6">
    <location>
        <position position="497"/>
    </location>
</feature>
<dbReference type="GO" id="GO:0016567">
    <property type="term" value="P:protein ubiquitination"/>
    <property type="evidence" value="ECO:0007669"/>
    <property type="project" value="TreeGrafter"/>
</dbReference>